<feature type="transmembrane region" description="Helical" evidence="5">
    <location>
        <begin position="40"/>
        <end position="59"/>
    </location>
</feature>
<dbReference type="InterPro" id="IPR001902">
    <property type="entry name" value="SLC26A/SulP_fam"/>
</dbReference>
<gene>
    <name evidence="7" type="ORF">FRY74_06910</name>
</gene>
<dbReference type="GO" id="GO:0016020">
    <property type="term" value="C:membrane"/>
    <property type="evidence" value="ECO:0007669"/>
    <property type="project" value="UniProtKB-SubCell"/>
</dbReference>
<evidence type="ECO:0000256" key="2">
    <source>
        <dbReference type="ARBA" id="ARBA00022692"/>
    </source>
</evidence>
<evidence type="ECO:0000313" key="7">
    <source>
        <dbReference type="EMBL" id="TXB65149.1"/>
    </source>
</evidence>
<keyword evidence="3 5" id="KW-1133">Transmembrane helix</keyword>
<feature type="transmembrane region" description="Helical" evidence="5">
    <location>
        <begin position="362"/>
        <end position="378"/>
    </location>
</feature>
<dbReference type="EMBL" id="VOOS01000003">
    <property type="protein sequence ID" value="TXB65149.1"/>
    <property type="molecule type" value="Genomic_DNA"/>
</dbReference>
<feature type="transmembrane region" description="Helical" evidence="5">
    <location>
        <begin position="262"/>
        <end position="281"/>
    </location>
</feature>
<keyword evidence="4 5" id="KW-0472">Membrane</keyword>
<feature type="transmembrane region" description="Helical" evidence="5">
    <location>
        <begin position="398"/>
        <end position="426"/>
    </location>
</feature>
<feature type="transmembrane region" description="Helical" evidence="5">
    <location>
        <begin position="12"/>
        <end position="34"/>
    </location>
</feature>
<dbReference type="AlphaFoldDB" id="A0A5C6RSW7"/>
<evidence type="ECO:0000256" key="1">
    <source>
        <dbReference type="ARBA" id="ARBA00004141"/>
    </source>
</evidence>
<protein>
    <submittedName>
        <fullName evidence="7">SulP family inorganic anion transporter</fullName>
    </submittedName>
</protein>
<dbReference type="Proteomes" id="UP000321721">
    <property type="component" value="Unassembled WGS sequence"/>
</dbReference>
<evidence type="ECO:0000313" key="8">
    <source>
        <dbReference type="Proteomes" id="UP000321721"/>
    </source>
</evidence>
<evidence type="ECO:0000256" key="5">
    <source>
        <dbReference type="SAM" id="Phobius"/>
    </source>
</evidence>
<dbReference type="PANTHER" id="PTHR11814">
    <property type="entry name" value="SULFATE TRANSPORTER"/>
    <property type="match status" value="1"/>
</dbReference>
<feature type="domain" description="SLC26A/SulP transporter" evidence="6">
    <location>
        <begin position="10"/>
        <end position="391"/>
    </location>
</feature>
<comment type="subcellular location">
    <subcellularLocation>
        <location evidence="1">Membrane</location>
        <topology evidence="1">Multi-pass membrane protein</topology>
    </subcellularLocation>
</comment>
<feature type="transmembrane region" description="Helical" evidence="5">
    <location>
        <begin position="302"/>
        <end position="325"/>
    </location>
</feature>
<feature type="transmembrane region" description="Helical" evidence="5">
    <location>
        <begin position="165"/>
        <end position="188"/>
    </location>
</feature>
<feature type="transmembrane region" description="Helical" evidence="5">
    <location>
        <begin position="87"/>
        <end position="107"/>
    </location>
</feature>
<proteinExistence type="predicted"/>
<dbReference type="OrthoDB" id="9769739at2"/>
<evidence type="ECO:0000256" key="3">
    <source>
        <dbReference type="ARBA" id="ARBA00022989"/>
    </source>
</evidence>
<dbReference type="GO" id="GO:0055085">
    <property type="term" value="P:transmembrane transport"/>
    <property type="evidence" value="ECO:0007669"/>
    <property type="project" value="InterPro"/>
</dbReference>
<name>A0A5C6RSW7_9FLAO</name>
<accession>A0A5C6RSW7</accession>
<evidence type="ECO:0000256" key="4">
    <source>
        <dbReference type="ARBA" id="ARBA00023136"/>
    </source>
</evidence>
<evidence type="ECO:0000259" key="6">
    <source>
        <dbReference type="Pfam" id="PF00916"/>
    </source>
</evidence>
<organism evidence="7 8">
    <name type="scientific">Vicingus serpentipes</name>
    <dbReference type="NCBI Taxonomy" id="1926625"/>
    <lineage>
        <taxon>Bacteria</taxon>
        <taxon>Pseudomonadati</taxon>
        <taxon>Bacteroidota</taxon>
        <taxon>Flavobacteriia</taxon>
        <taxon>Flavobacteriales</taxon>
        <taxon>Vicingaceae</taxon>
        <taxon>Vicingus</taxon>
    </lineage>
</organism>
<dbReference type="InterPro" id="IPR011547">
    <property type="entry name" value="SLC26A/SulP_dom"/>
</dbReference>
<feature type="transmembrane region" description="Helical" evidence="5">
    <location>
        <begin position="200"/>
        <end position="221"/>
    </location>
</feature>
<comment type="caution">
    <text evidence="7">The sequence shown here is derived from an EMBL/GenBank/DDBJ whole genome shotgun (WGS) entry which is preliminary data.</text>
</comment>
<sequence length="513" mass="55221">MKNGFDFKKFKYDLPAGLVVFLVALPLCLGIALASTGDPSLLFSGVISGIVGGIIVGFVSGSPLGVSGPAAGLTAIVLTSIETLGTFEAFLMAVVLSGIIQIILGLLKAGIIGFYFPSSVIKGMLAAIGLILILKQIPHALGFDKDAMGDSAFLQVDGHNTFSEIFYAFQFPSTGAIIISLISLLLLIVFETKAIKKISLFKFVPGALIVVVLGIILNQFFMGINESWVLNGEHLVALPVATTLSEIGGLFTFPDFKALGDYNTYIIALTIAIVASLETLLCVEATDKLDPLKRVTPTNRELLAQGTGNMISGFIGGLPLTQVIVRSSANINSGGKTKVSAIFHGLLLLICALLLPELLNKIPLSSLAAILLFIGYKLTKVSLYKQVYKLGWEQFMPFLTTILAILFTDLLKGIGVGLVVAVFYILRRNFRTPYSTKEGDKIHIYLSEDVTFLNKASILMMLEGLPKDSKVILDGAKSESINYDVVEIINDFKNYTAKQKSITLELINIPEIN</sequence>
<reference evidence="7 8" key="1">
    <citation type="submission" date="2019-08" db="EMBL/GenBank/DDBJ databases">
        <title>Genome of Vicingus serpentipes NCIMB 15042.</title>
        <authorList>
            <person name="Bowman J.P."/>
        </authorList>
    </citation>
    <scope>NUCLEOTIDE SEQUENCE [LARGE SCALE GENOMIC DNA]</scope>
    <source>
        <strain evidence="7 8">NCIMB 15042</strain>
    </source>
</reference>
<dbReference type="RefSeq" id="WP_147099926.1">
    <property type="nucleotide sequence ID" value="NZ_VOOS01000003.1"/>
</dbReference>
<feature type="transmembrane region" description="Helical" evidence="5">
    <location>
        <begin position="114"/>
        <end position="134"/>
    </location>
</feature>
<dbReference type="Pfam" id="PF00916">
    <property type="entry name" value="Sulfate_transp"/>
    <property type="match status" value="1"/>
</dbReference>
<keyword evidence="2 5" id="KW-0812">Transmembrane</keyword>
<keyword evidence="8" id="KW-1185">Reference proteome</keyword>
<feature type="transmembrane region" description="Helical" evidence="5">
    <location>
        <begin position="337"/>
        <end position="355"/>
    </location>
</feature>